<feature type="repeat" description="PPR" evidence="2">
    <location>
        <begin position="281"/>
        <end position="315"/>
    </location>
</feature>
<evidence type="ECO:0000313" key="4">
    <source>
        <dbReference type="EMBL" id="GAY61090.1"/>
    </source>
</evidence>
<evidence type="ECO:0000256" key="2">
    <source>
        <dbReference type="PROSITE-ProRule" id="PRU00708"/>
    </source>
</evidence>
<gene>
    <name evidence="4" type="ORF">CUMW_207040</name>
</gene>
<dbReference type="Gene3D" id="1.25.40.10">
    <property type="entry name" value="Tetratricopeptide repeat domain"/>
    <property type="match status" value="3"/>
</dbReference>
<evidence type="ECO:0000259" key="3">
    <source>
        <dbReference type="Pfam" id="PF04862"/>
    </source>
</evidence>
<dbReference type="Proteomes" id="UP000236630">
    <property type="component" value="Unassembled WGS sequence"/>
</dbReference>
<dbReference type="Pfam" id="PF13041">
    <property type="entry name" value="PPR_2"/>
    <property type="match status" value="3"/>
</dbReference>
<reference evidence="4 5" key="1">
    <citation type="journal article" date="2017" name="Front. Genet.">
        <title>Draft sequencing of the heterozygous diploid genome of Satsuma (Citrus unshiu Marc.) using a hybrid assembly approach.</title>
        <authorList>
            <person name="Shimizu T."/>
            <person name="Tanizawa Y."/>
            <person name="Mochizuki T."/>
            <person name="Nagasaki H."/>
            <person name="Yoshioka T."/>
            <person name="Toyoda A."/>
            <person name="Fujiyama A."/>
            <person name="Kaminuma E."/>
            <person name="Nakamura Y."/>
        </authorList>
    </citation>
    <scope>NUCLEOTIDE SEQUENCE [LARGE SCALE GENOMIC DNA]</scope>
    <source>
        <strain evidence="5">cv. Miyagawa wase</strain>
    </source>
</reference>
<dbReference type="InterPro" id="IPR046848">
    <property type="entry name" value="E_motif"/>
</dbReference>
<proteinExistence type="predicted"/>
<comment type="caution">
    <text evidence="4">The sequence shown here is derived from an EMBL/GenBank/DDBJ whole genome shotgun (WGS) entry which is preliminary data.</text>
</comment>
<feature type="repeat" description="PPR" evidence="2">
    <location>
        <begin position="180"/>
        <end position="214"/>
    </location>
</feature>
<feature type="repeat" description="PPR" evidence="2">
    <location>
        <begin position="79"/>
        <end position="113"/>
    </location>
</feature>
<keyword evidence="1" id="KW-0677">Repeat</keyword>
<dbReference type="InterPro" id="IPR046960">
    <property type="entry name" value="PPR_At4g14850-like_plant"/>
</dbReference>
<dbReference type="FunFam" id="1.25.40.10:FF:000470">
    <property type="entry name" value="Pentatricopeptide repeat-containing protein At5g66520"/>
    <property type="match status" value="1"/>
</dbReference>
<dbReference type="PANTHER" id="PTHR47926">
    <property type="entry name" value="PENTATRICOPEPTIDE REPEAT-CONTAINING PROTEIN"/>
    <property type="match status" value="1"/>
</dbReference>
<name>A0A2H5Q8X2_CITUN</name>
<dbReference type="InterPro" id="IPR006946">
    <property type="entry name" value="DGR2-like_dom"/>
</dbReference>
<dbReference type="InterPro" id="IPR002885">
    <property type="entry name" value="PPR_rpt"/>
</dbReference>
<dbReference type="GO" id="GO:0003723">
    <property type="term" value="F:RNA binding"/>
    <property type="evidence" value="ECO:0007669"/>
    <property type="project" value="InterPro"/>
</dbReference>
<dbReference type="PROSITE" id="PS51375">
    <property type="entry name" value="PPR"/>
    <property type="match status" value="3"/>
</dbReference>
<organism evidence="4 5">
    <name type="scientific">Citrus unshiu</name>
    <name type="common">Satsuma mandarin</name>
    <name type="synonym">Citrus nobilis var. unshiu</name>
    <dbReference type="NCBI Taxonomy" id="55188"/>
    <lineage>
        <taxon>Eukaryota</taxon>
        <taxon>Viridiplantae</taxon>
        <taxon>Streptophyta</taxon>
        <taxon>Embryophyta</taxon>
        <taxon>Tracheophyta</taxon>
        <taxon>Spermatophyta</taxon>
        <taxon>Magnoliopsida</taxon>
        <taxon>eudicotyledons</taxon>
        <taxon>Gunneridae</taxon>
        <taxon>Pentapetalae</taxon>
        <taxon>rosids</taxon>
        <taxon>malvids</taxon>
        <taxon>Sapindales</taxon>
        <taxon>Rutaceae</taxon>
        <taxon>Aurantioideae</taxon>
        <taxon>Citrus</taxon>
    </lineage>
</organism>
<sequence length="849" mass="93312">MSLKCSSLRQPPLPMPPLSLLADKCKSMHQLKQIHAQMIISSRIQDHFAASRLLAFCALSSSGDLSYATRLFNSIQSPNHFMWNTLIRAQASSLNPDKAIFLYMNMRRTGFAPNQHTFTFVLKACSNVRSLNCCKQIHTHVSKSGLDLDLHVVNCLVRSYSVSSDLNNARQVFDEIRNRTLNIWTTMISGYAQSFRANEALMMFDQMLIEGFEPNSVTLASVLSACAQSGCLELGEKVHVFVKMRGFEMGAILGTALVHMYTKNGALATAKALFDSMPERNIATWNAMISGLASHGHAEEALDLFRKLKKEQIVPNDITFVGVLSACCHAGFIDVGRQIFGSMKRVYGIEPKIEHYGCMVDLLGRGGKVLEAEELIKRMVWKPDVVMWGALLAACKNHGNIEVAERVVKEIIALEPNNHGVYVVLSNMYAEAERWEDVTRLRSVMKQGKLKKTPGWSLVDESTYVTHRRFSSSLSMKMQLEILLVQVLFAGLASAADILQNPDFESPPTNLTPNRSTPFVLLNGNNTIPGWTFEGTVQYVTASQTIRLPDNGHAIQLAQDGRINQTFAANGDDLIYILTLTLAPGGQNCSANANLVASAPDSHGVYSLKQHYGKETWESYGHYLGRWGQDEPINLVIQSQSTESDDNSTCWPVIDMLLLKSSKTLVQGNDNLLLNGGFEFGPDFLSNSTEGVLLESAPSPIQSALQQWSVIGTVKYIDSKHFYVPKGNAAIEIVSVSAGIQTATTMLTEGSAYNLDFTLGDAKDACEGTFVVRVQAGSLVQNFTVQSLGTGSAIKHSVTFKAGSGSTPISFISYNINQTKDGVFCGPLIDDVVLRASHGFKLQWSKESR</sequence>
<dbReference type="AlphaFoldDB" id="A0A2H5Q8X2"/>
<dbReference type="InterPro" id="IPR011990">
    <property type="entry name" value="TPR-like_helical_dom_sf"/>
</dbReference>
<dbReference type="PANTHER" id="PTHR47926:SF393">
    <property type="entry name" value="REPEAT-CONTAINING PROTEIN, PUTATIVE-RELATED"/>
    <property type="match status" value="1"/>
</dbReference>
<dbReference type="NCBIfam" id="TIGR00756">
    <property type="entry name" value="PPR"/>
    <property type="match status" value="4"/>
</dbReference>
<evidence type="ECO:0000256" key="1">
    <source>
        <dbReference type="ARBA" id="ARBA00022737"/>
    </source>
</evidence>
<dbReference type="Pfam" id="PF01535">
    <property type="entry name" value="PPR"/>
    <property type="match status" value="1"/>
</dbReference>
<dbReference type="GO" id="GO:0009451">
    <property type="term" value="P:RNA modification"/>
    <property type="evidence" value="ECO:0007669"/>
    <property type="project" value="InterPro"/>
</dbReference>
<dbReference type="Pfam" id="PF20431">
    <property type="entry name" value="E_motif"/>
    <property type="match status" value="1"/>
</dbReference>
<feature type="domain" description="DUF642" evidence="3">
    <location>
        <begin position="671"/>
        <end position="834"/>
    </location>
</feature>
<protein>
    <recommendedName>
        <fullName evidence="3">DUF642 domain-containing protein</fullName>
    </recommendedName>
</protein>
<keyword evidence="5" id="KW-1185">Reference proteome</keyword>
<dbReference type="EMBL" id="BDQV01000257">
    <property type="protein sequence ID" value="GAY61090.1"/>
    <property type="molecule type" value="Genomic_DNA"/>
</dbReference>
<evidence type="ECO:0000313" key="5">
    <source>
        <dbReference type="Proteomes" id="UP000236630"/>
    </source>
</evidence>
<dbReference type="Pfam" id="PF04862">
    <property type="entry name" value="DUF642"/>
    <property type="match status" value="2"/>
</dbReference>
<dbReference type="Gene3D" id="2.60.120.260">
    <property type="entry name" value="Galactose-binding domain-like"/>
    <property type="match status" value="1"/>
</dbReference>
<accession>A0A2H5Q8X2</accession>
<feature type="domain" description="DUF642" evidence="3">
    <location>
        <begin position="498"/>
        <end position="660"/>
    </location>
</feature>
<dbReference type="FunFam" id="1.25.40.10:FF:001093">
    <property type="entry name" value="Pentatricopeptide repeat-containing protein At2g34400"/>
    <property type="match status" value="1"/>
</dbReference>